<dbReference type="UniPathway" id="UPA00756"/>
<dbReference type="EC" id="2.4.2.26" evidence="6"/>
<dbReference type="InterPro" id="IPR043538">
    <property type="entry name" value="XYLT"/>
</dbReference>
<evidence type="ECO:0000313" key="21">
    <source>
        <dbReference type="EMBL" id="KXN66828.1"/>
    </source>
</evidence>
<keyword evidence="10" id="KW-0479">Metal-binding</keyword>
<evidence type="ECO:0000256" key="16">
    <source>
        <dbReference type="ARBA" id="ARBA00023157"/>
    </source>
</evidence>
<keyword evidence="8 21" id="KW-0808">Transferase</keyword>
<dbReference type="Pfam" id="PF02485">
    <property type="entry name" value="Branch"/>
    <property type="match status" value="1"/>
</dbReference>
<evidence type="ECO:0000256" key="12">
    <source>
        <dbReference type="ARBA" id="ARBA00022968"/>
    </source>
</evidence>
<evidence type="ECO:0000256" key="20">
    <source>
        <dbReference type="SAM" id="Phobius"/>
    </source>
</evidence>
<comment type="pathway">
    <text evidence="4">Glycan metabolism; heparan sulfate biosynthesis.</text>
</comment>
<evidence type="ECO:0000256" key="18">
    <source>
        <dbReference type="ARBA" id="ARBA00042865"/>
    </source>
</evidence>
<dbReference type="OMA" id="ANPECTK"/>
<dbReference type="PANTHER" id="PTHR46025:SF3">
    <property type="entry name" value="XYLOSYLTRANSFERASE OXT"/>
    <property type="match status" value="1"/>
</dbReference>
<evidence type="ECO:0000256" key="13">
    <source>
        <dbReference type="ARBA" id="ARBA00022989"/>
    </source>
</evidence>
<gene>
    <name evidence="21" type="ORF">CONCODRAFT_73403</name>
</gene>
<keyword evidence="15 20" id="KW-0472">Membrane</keyword>
<comment type="similarity">
    <text evidence="5">Belongs to the glycosyltransferase 14 family. XylT subfamily.</text>
</comment>
<evidence type="ECO:0000256" key="1">
    <source>
        <dbReference type="ARBA" id="ARBA00004323"/>
    </source>
</evidence>
<dbReference type="GO" id="GO:0030158">
    <property type="term" value="F:protein xylosyltransferase activity"/>
    <property type="evidence" value="ECO:0007669"/>
    <property type="project" value="UniProtKB-EC"/>
</dbReference>
<evidence type="ECO:0000256" key="6">
    <source>
        <dbReference type="ARBA" id="ARBA00011972"/>
    </source>
</evidence>
<keyword evidence="16" id="KW-1015">Disulfide bond</keyword>
<dbReference type="GO" id="GO:0046872">
    <property type="term" value="F:metal ion binding"/>
    <property type="evidence" value="ECO:0007669"/>
    <property type="project" value="UniProtKB-KW"/>
</dbReference>
<dbReference type="GO" id="GO:0005789">
    <property type="term" value="C:endoplasmic reticulum membrane"/>
    <property type="evidence" value="ECO:0007669"/>
    <property type="project" value="UniProtKB-SubCell"/>
</dbReference>
<evidence type="ECO:0000256" key="9">
    <source>
        <dbReference type="ARBA" id="ARBA00022692"/>
    </source>
</evidence>
<evidence type="ECO:0000256" key="5">
    <source>
        <dbReference type="ARBA" id="ARBA00010195"/>
    </source>
</evidence>
<evidence type="ECO:0000256" key="8">
    <source>
        <dbReference type="ARBA" id="ARBA00022679"/>
    </source>
</evidence>
<keyword evidence="9 20" id="KW-0812">Transmembrane</keyword>
<dbReference type="OrthoDB" id="2156316at2759"/>
<evidence type="ECO:0000256" key="17">
    <source>
        <dbReference type="ARBA" id="ARBA00023180"/>
    </source>
</evidence>
<evidence type="ECO:0000256" key="11">
    <source>
        <dbReference type="ARBA" id="ARBA00022824"/>
    </source>
</evidence>
<keyword evidence="22" id="KW-1185">Reference proteome</keyword>
<keyword evidence="17" id="KW-0325">Glycoprotein</keyword>
<keyword evidence="7" id="KW-0328">Glycosyltransferase</keyword>
<evidence type="ECO:0000256" key="2">
    <source>
        <dbReference type="ARBA" id="ARBA00004648"/>
    </source>
</evidence>
<evidence type="ECO:0000256" key="14">
    <source>
        <dbReference type="ARBA" id="ARBA00023034"/>
    </source>
</evidence>
<sequence>MVLRYIRAIFRRLNGAYPMQHSQLYITLILLILFAIALSSILLIQTVSMGQVTTKTTIKNSIKVDVEVPDLSQIVKDQIQRMSGPQFNLVPKPTARLAFLALVHDEATVEGLYEFLDVAYLPHHYYFIHLDLKAPDSLMKNLMQSFRYHPNVVVATNRTKGEWGGLSLVNSELHLLNLASALNQQTEEDKRWQHAILICGNTYPSHSMKTIEERMSKFDRQANIVFSRKGLWRSCDYDPLDRYNTPIMTCGKTSGRCMDEECTKMTGTPGNAVVYKGPQWFILSKDFTSWMFQKDTYTDKITAWLDFHKKTFAPDEFFFPTLLMDSPFAHTWNLTGWPQPNPEQYTEEEVQPIFHRTEWFNCTTYKNSHIGKGPCSLGVDDWDKFTNEDEPALFIRKLIPGDPLKRKLYEDVFMKEDPSLLPWKDHKLPKK</sequence>
<dbReference type="UniPathway" id="UPA00755"/>
<evidence type="ECO:0000256" key="3">
    <source>
        <dbReference type="ARBA" id="ARBA00004840"/>
    </source>
</evidence>
<evidence type="ECO:0000256" key="10">
    <source>
        <dbReference type="ARBA" id="ARBA00022723"/>
    </source>
</evidence>
<dbReference type="InterPro" id="IPR003406">
    <property type="entry name" value="Glyco_trans_14"/>
</dbReference>
<keyword evidence="14" id="KW-0333">Golgi apparatus</keyword>
<comment type="catalytic activity">
    <reaction evidence="19">
        <text>UDP-alpha-D-xylose + L-seryl-[protein] = 3-O-(beta-D-xylosyl)-L-seryl-[protein] + UDP + H(+)</text>
        <dbReference type="Rhea" id="RHEA:50192"/>
        <dbReference type="Rhea" id="RHEA-COMP:9863"/>
        <dbReference type="Rhea" id="RHEA-COMP:12567"/>
        <dbReference type="ChEBI" id="CHEBI:15378"/>
        <dbReference type="ChEBI" id="CHEBI:29999"/>
        <dbReference type="ChEBI" id="CHEBI:57632"/>
        <dbReference type="ChEBI" id="CHEBI:58223"/>
        <dbReference type="ChEBI" id="CHEBI:132085"/>
        <dbReference type="EC" id="2.4.2.26"/>
    </reaction>
</comment>
<dbReference type="EMBL" id="KQ964686">
    <property type="protein sequence ID" value="KXN66828.1"/>
    <property type="molecule type" value="Genomic_DNA"/>
</dbReference>
<reference evidence="21 22" key="1">
    <citation type="journal article" date="2015" name="Genome Biol. Evol.">
        <title>Phylogenomic analyses indicate that early fungi evolved digesting cell walls of algal ancestors of land plants.</title>
        <authorList>
            <person name="Chang Y."/>
            <person name="Wang S."/>
            <person name="Sekimoto S."/>
            <person name="Aerts A.L."/>
            <person name="Choi C."/>
            <person name="Clum A."/>
            <person name="LaButti K.M."/>
            <person name="Lindquist E.A."/>
            <person name="Yee Ngan C."/>
            <person name="Ohm R.A."/>
            <person name="Salamov A.A."/>
            <person name="Grigoriev I.V."/>
            <person name="Spatafora J.W."/>
            <person name="Berbee M.L."/>
        </authorList>
    </citation>
    <scope>NUCLEOTIDE SEQUENCE [LARGE SCALE GENOMIC DNA]</scope>
    <source>
        <strain evidence="21 22">NRRL 28638</strain>
    </source>
</reference>
<dbReference type="AlphaFoldDB" id="A0A137NVX4"/>
<evidence type="ECO:0000313" key="22">
    <source>
        <dbReference type="Proteomes" id="UP000070444"/>
    </source>
</evidence>
<dbReference type="Proteomes" id="UP000070444">
    <property type="component" value="Unassembled WGS sequence"/>
</dbReference>
<accession>A0A137NVX4</accession>
<evidence type="ECO:0000256" key="4">
    <source>
        <dbReference type="ARBA" id="ARBA00005093"/>
    </source>
</evidence>
<keyword evidence="11" id="KW-0256">Endoplasmic reticulum</keyword>
<dbReference type="STRING" id="796925.A0A137NVX4"/>
<dbReference type="GO" id="GO:0050650">
    <property type="term" value="P:chondroitin sulfate proteoglycan biosynthetic process"/>
    <property type="evidence" value="ECO:0007669"/>
    <property type="project" value="TreeGrafter"/>
</dbReference>
<dbReference type="GO" id="GO:0015012">
    <property type="term" value="P:heparan sulfate proteoglycan biosynthetic process"/>
    <property type="evidence" value="ECO:0007669"/>
    <property type="project" value="UniProtKB-UniPathway"/>
</dbReference>
<comment type="subcellular location">
    <subcellularLocation>
        <location evidence="2">Endoplasmic reticulum membrane</location>
        <topology evidence="2">Single-pass type II membrane protein</topology>
    </subcellularLocation>
    <subcellularLocation>
        <location evidence="1">Golgi apparatus membrane</location>
        <topology evidence="1">Single-pass type II membrane protein</topology>
    </subcellularLocation>
</comment>
<proteinExistence type="inferred from homology"/>
<comment type="pathway">
    <text evidence="3">Glycan metabolism; chondroitin sulfate biosynthesis.</text>
</comment>
<feature type="transmembrane region" description="Helical" evidence="20">
    <location>
        <begin position="21"/>
        <end position="44"/>
    </location>
</feature>
<evidence type="ECO:0000256" key="19">
    <source>
        <dbReference type="ARBA" id="ARBA00047847"/>
    </source>
</evidence>
<evidence type="ECO:0000256" key="7">
    <source>
        <dbReference type="ARBA" id="ARBA00022676"/>
    </source>
</evidence>
<keyword evidence="13 20" id="KW-1133">Transmembrane helix</keyword>
<organism evidence="21 22">
    <name type="scientific">Conidiobolus coronatus (strain ATCC 28846 / CBS 209.66 / NRRL 28638)</name>
    <name type="common">Delacroixia coronata</name>
    <dbReference type="NCBI Taxonomy" id="796925"/>
    <lineage>
        <taxon>Eukaryota</taxon>
        <taxon>Fungi</taxon>
        <taxon>Fungi incertae sedis</taxon>
        <taxon>Zoopagomycota</taxon>
        <taxon>Entomophthoromycotina</taxon>
        <taxon>Entomophthoromycetes</taxon>
        <taxon>Entomophthorales</taxon>
        <taxon>Ancylistaceae</taxon>
        <taxon>Conidiobolus</taxon>
    </lineage>
</organism>
<name>A0A137NVX4_CONC2</name>
<evidence type="ECO:0000256" key="15">
    <source>
        <dbReference type="ARBA" id="ARBA00023136"/>
    </source>
</evidence>
<dbReference type="PANTHER" id="PTHR46025">
    <property type="entry name" value="XYLOSYLTRANSFERASE OXT"/>
    <property type="match status" value="1"/>
</dbReference>
<keyword evidence="12" id="KW-0735">Signal-anchor</keyword>
<protein>
    <recommendedName>
        <fullName evidence="6">protein xylosyltransferase</fullName>
        <ecNumber evidence="6">2.4.2.26</ecNumber>
    </recommendedName>
    <alternativeName>
        <fullName evidence="18">Peptide O-xylosyltransferase</fullName>
    </alternativeName>
</protein>
<dbReference type="GO" id="GO:0000139">
    <property type="term" value="C:Golgi membrane"/>
    <property type="evidence" value="ECO:0007669"/>
    <property type="project" value="UniProtKB-SubCell"/>
</dbReference>